<name>A0A6M4BCJ7_9CAUD</name>
<sequence>MKQYIRRVHNLSELAEGDRVLIATPYSTAIIGYVESTTEMADGNVCAYVDTRWRKRRKLVNKWYDDKSGILASHKFKLAFNHDTVFVTNMKLNKALARVGIKQYKPEPLEIPF</sequence>
<evidence type="ECO:0000313" key="1">
    <source>
        <dbReference type="EMBL" id="QJQ40024.1"/>
    </source>
</evidence>
<evidence type="ECO:0000313" key="2">
    <source>
        <dbReference type="Proteomes" id="UP000503581"/>
    </source>
</evidence>
<protein>
    <submittedName>
        <fullName evidence="1">Uncharacterized protein</fullName>
    </submittedName>
</protein>
<dbReference type="EMBL" id="MT012730">
    <property type="protein sequence ID" value="QJQ40024.1"/>
    <property type="molecule type" value="Genomic_DNA"/>
</dbReference>
<accession>A0A6M4BCJ7</accession>
<proteinExistence type="predicted"/>
<gene>
    <name evidence="1" type="ORF">vBSenM1_24</name>
</gene>
<reference evidence="2" key="1">
    <citation type="submission" date="2020-02" db="EMBL/GenBank/DDBJ databases">
        <title>A series of three bacteriophages infecting Salmonella enterica strains and being potentially suitable for phage therapy.</title>
        <authorList>
            <person name="Kosznik-Kwasnicka K."/>
            <person name="Cieminska K."/>
            <person name="Grabski M."/>
            <person name="Grabowski L."/>
            <person name="Jurczak-Kurek A."/>
            <person name="Wegrzyn G."/>
            <person name="Wegrzyn A."/>
        </authorList>
    </citation>
    <scope>NUCLEOTIDE SEQUENCE [LARGE SCALE GENOMIC DNA]</scope>
</reference>
<dbReference type="Proteomes" id="UP000503581">
    <property type="component" value="Genome"/>
</dbReference>
<organism evidence="1 2">
    <name type="scientific">Salmonella phage vB_SenM-1</name>
    <dbReference type="NCBI Taxonomy" id="2732255"/>
    <lineage>
        <taxon>Viruses</taxon>
        <taxon>Duplodnaviria</taxon>
        <taxon>Heunggongvirae</taxon>
        <taxon>Uroviricota</taxon>
        <taxon>Caudoviricetes</taxon>
        <taxon>Rosemountvirus</taxon>
        <taxon>Rosemountvirus SE13</taxon>
    </lineage>
</organism>